<dbReference type="STRING" id="487685.SAMN04488696_0771"/>
<keyword evidence="2" id="KW-1185">Reference proteome</keyword>
<dbReference type="Gene3D" id="3.40.30.10">
    <property type="entry name" value="Glutaredoxin"/>
    <property type="match status" value="1"/>
</dbReference>
<sequence length="102" mass="11170">MQKPETHIFVCASTRLNGIVKGACQNKSSHNLVAMISEEVMDRDLEGEVMVTATGCVGICEKGPIVMIYPQQIWYGEVSEDDIEDILDAVEEGGVVDRLLIS</sequence>
<dbReference type="OrthoDB" id="297477at2157"/>
<gene>
    <name evidence="1" type="ORF">SAMN04488696_0771</name>
</gene>
<reference evidence="2" key="1">
    <citation type="submission" date="2016-10" db="EMBL/GenBank/DDBJ databases">
        <authorList>
            <person name="Varghese N."/>
            <person name="Submissions S."/>
        </authorList>
    </citation>
    <scope>NUCLEOTIDE SEQUENCE [LARGE SCALE GENOMIC DNA]</scope>
    <source>
        <strain evidence="2">Mob M</strain>
    </source>
</reference>
<dbReference type="EMBL" id="FOUJ01000001">
    <property type="protein sequence ID" value="SFM29073.1"/>
    <property type="molecule type" value="Genomic_DNA"/>
</dbReference>
<dbReference type="InterPro" id="IPR036249">
    <property type="entry name" value="Thioredoxin-like_sf"/>
</dbReference>
<dbReference type="AlphaFoldDB" id="A0A1I4PNP9"/>
<proteinExistence type="predicted"/>
<dbReference type="Proteomes" id="UP000198535">
    <property type="component" value="Unassembled WGS sequence"/>
</dbReference>
<organism evidence="1 2">
    <name type="scientific">Methanolobus profundi</name>
    <dbReference type="NCBI Taxonomy" id="487685"/>
    <lineage>
        <taxon>Archaea</taxon>
        <taxon>Methanobacteriati</taxon>
        <taxon>Methanobacteriota</taxon>
        <taxon>Stenosarchaea group</taxon>
        <taxon>Methanomicrobia</taxon>
        <taxon>Methanosarcinales</taxon>
        <taxon>Methanosarcinaceae</taxon>
        <taxon>Methanolobus</taxon>
    </lineage>
</organism>
<name>A0A1I4PNP9_9EURY</name>
<accession>A0A1I4PNP9</accession>
<dbReference type="Pfam" id="PF01257">
    <property type="entry name" value="2Fe-2S_thioredx"/>
    <property type="match status" value="1"/>
</dbReference>
<protein>
    <submittedName>
        <fullName evidence="1">(2Fe-2S) ferredoxin</fullName>
    </submittedName>
</protein>
<dbReference type="RefSeq" id="WP_091933355.1">
    <property type="nucleotide sequence ID" value="NZ_FOUJ01000001.1"/>
</dbReference>
<evidence type="ECO:0000313" key="1">
    <source>
        <dbReference type="EMBL" id="SFM29073.1"/>
    </source>
</evidence>
<dbReference type="CDD" id="cd02980">
    <property type="entry name" value="TRX_Fd_family"/>
    <property type="match status" value="1"/>
</dbReference>
<evidence type="ECO:0000313" key="2">
    <source>
        <dbReference type="Proteomes" id="UP000198535"/>
    </source>
</evidence>
<dbReference type="SUPFAM" id="SSF52833">
    <property type="entry name" value="Thioredoxin-like"/>
    <property type="match status" value="1"/>
</dbReference>